<organism evidence="1 2">
    <name type="scientific">Eleutherodactylus coqui</name>
    <name type="common">Puerto Rican coqui</name>
    <dbReference type="NCBI Taxonomy" id="57060"/>
    <lineage>
        <taxon>Eukaryota</taxon>
        <taxon>Metazoa</taxon>
        <taxon>Chordata</taxon>
        <taxon>Craniata</taxon>
        <taxon>Vertebrata</taxon>
        <taxon>Euteleostomi</taxon>
        <taxon>Amphibia</taxon>
        <taxon>Batrachia</taxon>
        <taxon>Anura</taxon>
        <taxon>Neobatrachia</taxon>
        <taxon>Hyloidea</taxon>
        <taxon>Eleutherodactylidae</taxon>
        <taxon>Eleutherodactylinae</taxon>
        <taxon>Eleutherodactylus</taxon>
        <taxon>Eleutherodactylus</taxon>
    </lineage>
</organism>
<accession>A0A8J6B979</accession>
<proteinExistence type="predicted"/>
<comment type="caution">
    <text evidence="1">The sequence shown here is derived from an EMBL/GenBank/DDBJ whole genome shotgun (WGS) entry which is preliminary data.</text>
</comment>
<evidence type="ECO:0000313" key="2">
    <source>
        <dbReference type="Proteomes" id="UP000770717"/>
    </source>
</evidence>
<gene>
    <name evidence="1" type="ORF">GDO78_016735</name>
</gene>
<reference evidence="1" key="1">
    <citation type="thesis" date="2020" institute="ProQuest LLC" country="789 East Eisenhower Parkway, Ann Arbor, MI, USA">
        <title>Comparative Genomics and Chromosome Evolution.</title>
        <authorList>
            <person name="Mudd A.B."/>
        </authorList>
    </citation>
    <scope>NUCLEOTIDE SEQUENCE</scope>
    <source>
        <strain evidence="1">HN-11 Male</strain>
        <tissue evidence="1">Kidney and liver</tissue>
    </source>
</reference>
<name>A0A8J6B979_ELECQ</name>
<evidence type="ECO:0000313" key="1">
    <source>
        <dbReference type="EMBL" id="KAG9466352.1"/>
    </source>
</evidence>
<dbReference type="EMBL" id="WNTK01002105">
    <property type="protein sequence ID" value="KAG9466352.1"/>
    <property type="molecule type" value="Genomic_DNA"/>
</dbReference>
<sequence length="168" mass="18785">MYILYSDGDGATRRLRDILLHCCTVRSTSRNRGPRPPITDRTPLYAGPADRLLCMPNLRRHMDRCHVALCIRKRGRDSVRGQLRGNGSDPMMSSVALYGGCTAQALLCGLEGALLVLFPKYYVGSRCYPNRREPLVGVRLGDDDPLVPTWQRPPPQDISLIHGGLQER</sequence>
<dbReference type="Proteomes" id="UP000770717">
    <property type="component" value="Unassembled WGS sequence"/>
</dbReference>
<keyword evidence="2" id="KW-1185">Reference proteome</keyword>
<dbReference type="AlphaFoldDB" id="A0A8J6B979"/>
<protein>
    <submittedName>
        <fullName evidence="1">Uncharacterized protein</fullName>
    </submittedName>
</protein>